<dbReference type="GO" id="GO:0005737">
    <property type="term" value="C:cytoplasm"/>
    <property type="evidence" value="ECO:0007669"/>
    <property type="project" value="UniProtKB-SubCell"/>
</dbReference>
<keyword evidence="2" id="KW-0678">Repressor</keyword>
<sequence length="115" mass="12973">MKKKAVNPVVLDLAGLTVIADYFVICSGESTTHVKAVAEFIEQEFSGRGQKLLGMEGLDYGHWVLLDYGDVVVHVFEKETREYYALEKLWMDAKTLEINEDKIGVGGKDKRALHR</sequence>
<dbReference type="GO" id="GO:0090071">
    <property type="term" value="P:negative regulation of ribosome biogenesis"/>
    <property type="evidence" value="ECO:0007669"/>
    <property type="project" value="UniProtKB-UniRule"/>
</dbReference>
<dbReference type="GO" id="GO:0043023">
    <property type="term" value="F:ribosomal large subunit binding"/>
    <property type="evidence" value="ECO:0007669"/>
    <property type="project" value="TreeGrafter"/>
</dbReference>
<keyword evidence="2" id="KW-0963">Cytoplasm</keyword>
<dbReference type="SUPFAM" id="SSF81301">
    <property type="entry name" value="Nucleotidyltransferase"/>
    <property type="match status" value="1"/>
</dbReference>
<name>A0A2U3QGW4_9BACT</name>
<comment type="subcellular location">
    <subcellularLocation>
        <location evidence="2">Cytoplasm</location>
    </subcellularLocation>
</comment>
<protein>
    <recommendedName>
        <fullName evidence="2">Ribosomal silencing factor RsfS</fullName>
    </recommendedName>
</protein>
<dbReference type="EMBL" id="OUUY01000075">
    <property type="protein sequence ID" value="SPQ00677.1"/>
    <property type="molecule type" value="Genomic_DNA"/>
</dbReference>
<dbReference type="Proteomes" id="UP000245125">
    <property type="component" value="Unassembled WGS sequence"/>
</dbReference>
<dbReference type="AlphaFoldDB" id="A0A2U3QGW4"/>
<dbReference type="InterPro" id="IPR004394">
    <property type="entry name" value="Iojap/RsfS/C7orf30"/>
</dbReference>
<comment type="subunit">
    <text evidence="2">Interacts with ribosomal protein uL14 (rplN).</text>
</comment>
<organism evidence="3 4">
    <name type="scientific">Candidatus Sulfobium mesophilum</name>
    <dbReference type="NCBI Taxonomy" id="2016548"/>
    <lineage>
        <taxon>Bacteria</taxon>
        <taxon>Pseudomonadati</taxon>
        <taxon>Nitrospirota</taxon>
        <taxon>Nitrospiria</taxon>
        <taxon>Nitrospirales</taxon>
        <taxon>Nitrospiraceae</taxon>
        <taxon>Candidatus Sulfobium</taxon>
    </lineage>
</organism>
<dbReference type="Gene3D" id="3.30.460.10">
    <property type="entry name" value="Beta Polymerase, domain 2"/>
    <property type="match status" value="1"/>
</dbReference>
<accession>A0A2U3QGW4</accession>
<dbReference type="Pfam" id="PF02410">
    <property type="entry name" value="RsfS"/>
    <property type="match status" value="1"/>
</dbReference>
<gene>
    <name evidence="2 3" type="primary">rsfS</name>
    <name evidence="3" type="ORF">NBG4_30071</name>
</gene>
<dbReference type="GO" id="GO:0017148">
    <property type="term" value="P:negative regulation of translation"/>
    <property type="evidence" value="ECO:0007669"/>
    <property type="project" value="UniProtKB-UniRule"/>
</dbReference>
<proteinExistence type="inferred from homology"/>
<dbReference type="GO" id="GO:0042256">
    <property type="term" value="P:cytosolic ribosome assembly"/>
    <property type="evidence" value="ECO:0007669"/>
    <property type="project" value="UniProtKB-UniRule"/>
</dbReference>
<dbReference type="InterPro" id="IPR043519">
    <property type="entry name" value="NT_sf"/>
</dbReference>
<comment type="similarity">
    <text evidence="1 2">Belongs to the Iojap/RsfS family.</text>
</comment>
<dbReference type="PANTHER" id="PTHR21043:SF0">
    <property type="entry name" value="MITOCHONDRIAL ASSEMBLY OF RIBOSOMAL LARGE SUBUNIT PROTEIN 1"/>
    <property type="match status" value="1"/>
</dbReference>
<keyword evidence="4" id="KW-1185">Reference proteome</keyword>
<reference evidence="4" key="1">
    <citation type="submission" date="2018-03" db="EMBL/GenBank/DDBJ databases">
        <authorList>
            <person name="Zecchin S."/>
        </authorList>
    </citation>
    <scope>NUCLEOTIDE SEQUENCE [LARGE SCALE GENOMIC DNA]</scope>
</reference>
<dbReference type="HAMAP" id="MF_01477">
    <property type="entry name" value="Iojap_RsfS"/>
    <property type="match status" value="1"/>
</dbReference>
<comment type="function">
    <text evidence="2">Functions as a ribosomal silencing factor. Interacts with ribosomal protein uL14 (rplN), blocking formation of intersubunit bridge B8. Prevents association of the 30S and 50S ribosomal subunits and the formation of functional ribosomes, thus repressing translation.</text>
</comment>
<evidence type="ECO:0000313" key="3">
    <source>
        <dbReference type="EMBL" id="SPQ00677.1"/>
    </source>
</evidence>
<evidence type="ECO:0000313" key="4">
    <source>
        <dbReference type="Proteomes" id="UP000245125"/>
    </source>
</evidence>
<evidence type="ECO:0000256" key="1">
    <source>
        <dbReference type="ARBA" id="ARBA00010574"/>
    </source>
</evidence>
<keyword evidence="2" id="KW-0810">Translation regulation</keyword>
<dbReference type="NCBIfam" id="TIGR00090">
    <property type="entry name" value="rsfS_iojap_ybeB"/>
    <property type="match status" value="1"/>
</dbReference>
<dbReference type="PANTHER" id="PTHR21043">
    <property type="entry name" value="IOJAP SUPERFAMILY ORTHOLOG"/>
    <property type="match status" value="1"/>
</dbReference>
<evidence type="ECO:0000256" key="2">
    <source>
        <dbReference type="HAMAP-Rule" id="MF_01477"/>
    </source>
</evidence>